<evidence type="ECO:0000256" key="1">
    <source>
        <dbReference type="ARBA" id="ARBA00022679"/>
    </source>
</evidence>
<dbReference type="InterPro" id="IPR051504">
    <property type="entry name" value="Plant_metabolite_acyltrans"/>
</dbReference>
<accession>A0AA96HI23</accession>
<keyword evidence="2" id="KW-0012">Acyltransferase</keyword>
<dbReference type="EMBL" id="ON229037">
    <property type="protein sequence ID" value="WNO03098.1"/>
    <property type="molecule type" value="mRNA"/>
</dbReference>
<dbReference type="Gene3D" id="3.30.559.10">
    <property type="entry name" value="Chloramphenicol acetyltransferase-like domain"/>
    <property type="match status" value="2"/>
</dbReference>
<reference evidence="3" key="1">
    <citation type="submission" date="2022-04" db="EMBL/GenBank/DDBJ databases">
        <authorList>
            <person name="Wang X."/>
        </authorList>
    </citation>
    <scope>NUCLEOTIDE SEQUENCE</scope>
</reference>
<sequence>MAQPNSNSVKVVEVCRVAPQPCSPDSPIPDHFSLPLTFFDIHWLRLKPIQRVFFYETSSIDTIIPKLKTSLSLTLQHFLPLVGTLTWPQDSYKPILNYVQGDTVSLTIAESEADFHHLSSNEYLQAKEYHPLVPQLAVTSELAAVLVLQITVFPNHGFSIGTSMHHAVVDGKSSTMFFKSWAHICKHGSAVLLPDHLKPCYSDRQAIKDPKGIETIYSNDWLSSGGPNNRSLMFRETKFSPPTIRGTFEFTQANIETLRRHVKTAMGSDSAHLSSFSLTCGYTWACLVKAEEIKSDQVRIVFSVDCRSRLDPPVSATYFGNCISGHVAVAETEGLLGEDGLVVAVKAISETIKALDVSGGPLKGAETWVSKMCSAKGTDRVYSVAGSRIFEIYDTNFGWGRPKRTEVVSIDMTGAISFSDSRNGGRGVEVGLVLNEPNMQVFASLFAKSLADLG</sequence>
<name>A0AA96HI23_FRAAN</name>
<proteinExistence type="evidence at transcript level"/>
<protein>
    <submittedName>
        <fullName evidence="3">Malonyltransferase 5</fullName>
    </submittedName>
</protein>
<evidence type="ECO:0000256" key="2">
    <source>
        <dbReference type="ARBA" id="ARBA00023315"/>
    </source>
</evidence>
<keyword evidence="1" id="KW-0808">Transferase</keyword>
<dbReference type="Pfam" id="PF02458">
    <property type="entry name" value="Transferase"/>
    <property type="match status" value="1"/>
</dbReference>
<dbReference type="PANTHER" id="PTHR31625">
    <property type="match status" value="1"/>
</dbReference>
<dbReference type="InterPro" id="IPR023213">
    <property type="entry name" value="CAT-like_dom_sf"/>
</dbReference>
<dbReference type="SUPFAM" id="SSF52777">
    <property type="entry name" value="CoA-dependent acyltransferases"/>
    <property type="match status" value="1"/>
</dbReference>
<dbReference type="GO" id="GO:0016747">
    <property type="term" value="F:acyltransferase activity, transferring groups other than amino-acyl groups"/>
    <property type="evidence" value="ECO:0007669"/>
    <property type="project" value="UniProtKB-ARBA"/>
</dbReference>
<dbReference type="AlphaFoldDB" id="A0AA96HI23"/>
<evidence type="ECO:0000313" key="3">
    <source>
        <dbReference type="EMBL" id="WNO03098.1"/>
    </source>
</evidence>
<organism evidence="3">
    <name type="scientific">Fragaria ananassa</name>
    <name type="common">Strawberry</name>
    <name type="synonym">Fragaria chiloensis x Fragaria virginiana</name>
    <dbReference type="NCBI Taxonomy" id="3747"/>
    <lineage>
        <taxon>Eukaryota</taxon>
        <taxon>Viridiplantae</taxon>
        <taxon>Streptophyta</taxon>
        <taxon>Embryophyta</taxon>
        <taxon>Tracheophyta</taxon>
        <taxon>Spermatophyta</taxon>
        <taxon>Magnoliopsida</taxon>
        <taxon>eudicotyledons</taxon>
        <taxon>Gunneridae</taxon>
        <taxon>Pentapetalae</taxon>
        <taxon>rosids</taxon>
        <taxon>fabids</taxon>
        <taxon>Rosales</taxon>
        <taxon>Rosaceae</taxon>
        <taxon>Rosoideae</taxon>
        <taxon>Potentilleae</taxon>
        <taxon>Fragariinae</taxon>
        <taxon>Fragaria</taxon>
    </lineage>
</organism>